<name>A0A5P1FSR0_ASPOF</name>
<sequence length="208" mass="24472">MATFKERLQQLEDNRIQRLSLLQAEKQLESEKLKILNENIAVIRSLEKRCLLLERRSADLGFQISAKRSEIEAFNAKYQASVLEFRVLKRELDELEVREKERDKFYDAKLLEMEEFKETVRRRVLDARLEVETMRSSVSKLRFTLKDLQDNDGYINNSGIAAAEKRNTELLAIKEDLDKSLTLNYQLRLLLQKQLQKILVSQNTRPNG</sequence>
<dbReference type="EMBL" id="CM007381">
    <property type="protein sequence ID" value="ONK80467.1"/>
    <property type="molecule type" value="Genomic_DNA"/>
</dbReference>
<proteinExistence type="predicted"/>
<evidence type="ECO:0000313" key="1">
    <source>
        <dbReference type="EMBL" id="ONK80467.1"/>
    </source>
</evidence>
<evidence type="ECO:0000313" key="2">
    <source>
        <dbReference type="Proteomes" id="UP000243459"/>
    </source>
</evidence>
<dbReference type="AlphaFoldDB" id="A0A5P1FSR0"/>
<dbReference type="PANTHER" id="PTHR37214">
    <property type="entry name" value="CYTOMEGALOVIRUS UL139 PROTEIN"/>
    <property type="match status" value="1"/>
</dbReference>
<dbReference type="OMA" id="MEQRCLM"/>
<organism evidence="1 2">
    <name type="scientific">Asparagus officinalis</name>
    <name type="common">Garden asparagus</name>
    <dbReference type="NCBI Taxonomy" id="4686"/>
    <lineage>
        <taxon>Eukaryota</taxon>
        <taxon>Viridiplantae</taxon>
        <taxon>Streptophyta</taxon>
        <taxon>Embryophyta</taxon>
        <taxon>Tracheophyta</taxon>
        <taxon>Spermatophyta</taxon>
        <taxon>Magnoliopsida</taxon>
        <taxon>Liliopsida</taxon>
        <taxon>Asparagales</taxon>
        <taxon>Asparagaceae</taxon>
        <taxon>Asparagoideae</taxon>
        <taxon>Asparagus</taxon>
    </lineage>
</organism>
<dbReference type="PANTHER" id="PTHR37214:SF2">
    <property type="entry name" value="CYTOMEGALOVIRUS UL139 PROTEIN"/>
    <property type="match status" value="1"/>
</dbReference>
<gene>
    <name evidence="1" type="ORF">A4U43_C01F18030</name>
</gene>
<reference evidence="2" key="1">
    <citation type="journal article" date="2017" name="Nat. Commun.">
        <title>The asparagus genome sheds light on the origin and evolution of a young Y chromosome.</title>
        <authorList>
            <person name="Harkess A."/>
            <person name="Zhou J."/>
            <person name="Xu C."/>
            <person name="Bowers J.E."/>
            <person name="Van der Hulst R."/>
            <person name="Ayyampalayam S."/>
            <person name="Mercati F."/>
            <person name="Riccardi P."/>
            <person name="McKain M.R."/>
            <person name="Kakrana A."/>
            <person name="Tang H."/>
            <person name="Ray J."/>
            <person name="Groenendijk J."/>
            <person name="Arikit S."/>
            <person name="Mathioni S.M."/>
            <person name="Nakano M."/>
            <person name="Shan H."/>
            <person name="Telgmann-Rauber A."/>
            <person name="Kanno A."/>
            <person name="Yue Z."/>
            <person name="Chen H."/>
            <person name="Li W."/>
            <person name="Chen Y."/>
            <person name="Xu X."/>
            <person name="Zhang Y."/>
            <person name="Luo S."/>
            <person name="Chen H."/>
            <person name="Gao J."/>
            <person name="Mao Z."/>
            <person name="Pires J.C."/>
            <person name="Luo M."/>
            <person name="Kudrna D."/>
            <person name="Wing R.A."/>
            <person name="Meyers B.C."/>
            <person name="Yi K."/>
            <person name="Kong H."/>
            <person name="Lavrijsen P."/>
            <person name="Sunseri F."/>
            <person name="Falavigna A."/>
            <person name="Ye Y."/>
            <person name="Leebens-Mack J.H."/>
            <person name="Chen G."/>
        </authorList>
    </citation>
    <scope>NUCLEOTIDE SEQUENCE [LARGE SCALE GENOMIC DNA]</scope>
    <source>
        <strain evidence="2">cv. DH0086</strain>
    </source>
</reference>
<accession>A0A5P1FSR0</accession>
<dbReference type="Pfam" id="PF12507">
    <property type="entry name" value="HCMV_UL139"/>
    <property type="match status" value="1"/>
</dbReference>
<dbReference type="Gramene" id="ONK80467">
    <property type="protein sequence ID" value="ONK80467"/>
    <property type="gene ID" value="A4U43_C01F18030"/>
</dbReference>
<dbReference type="InterPro" id="IPR021042">
    <property type="entry name" value="Herpes_UL139_cytomegalovirus"/>
</dbReference>
<dbReference type="Proteomes" id="UP000243459">
    <property type="component" value="Chromosome 1"/>
</dbReference>
<protein>
    <submittedName>
        <fullName evidence="1">Uncharacterized protein</fullName>
    </submittedName>
</protein>
<keyword evidence="2" id="KW-1185">Reference proteome</keyword>